<dbReference type="Gene3D" id="3.90.70.80">
    <property type="match status" value="1"/>
</dbReference>
<feature type="domain" description="OTU" evidence="1">
    <location>
        <begin position="279"/>
        <end position="332"/>
    </location>
</feature>
<evidence type="ECO:0000259" key="1">
    <source>
        <dbReference type="Pfam" id="PF02338"/>
    </source>
</evidence>
<dbReference type="Proteomes" id="UP000683360">
    <property type="component" value="Unassembled WGS sequence"/>
</dbReference>
<gene>
    <name evidence="2" type="ORF">MEDL_43023</name>
</gene>
<reference evidence="2" key="1">
    <citation type="submission" date="2021-03" db="EMBL/GenBank/DDBJ databases">
        <authorList>
            <person name="Bekaert M."/>
        </authorList>
    </citation>
    <scope>NUCLEOTIDE SEQUENCE</scope>
</reference>
<protein>
    <recommendedName>
        <fullName evidence="1">OTU domain-containing protein</fullName>
    </recommendedName>
</protein>
<organism evidence="2 3">
    <name type="scientific">Mytilus edulis</name>
    <name type="common">Blue mussel</name>
    <dbReference type="NCBI Taxonomy" id="6550"/>
    <lineage>
        <taxon>Eukaryota</taxon>
        <taxon>Metazoa</taxon>
        <taxon>Spiralia</taxon>
        <taxon>Lophotrochozoa</taxon>
        <taxon>Mollusca</taxon>
        <taxon>Bivalvia</taxon>
        <taxon>Autobranchia</taxon>
        <taxon>Pteriomorphia</taxon>
        <taxon>Mytilida</taxon>
        <taxon>Mytiloidea</taxon>
        <taxon>Mytilidae</taxon>
        <taxon>Mytilinae</taxon>
        <taxon>Mytilus</taxon>
    </lineage>
</organism>
<name>A0A8S3T8Z0_MYTED</name>
<accession>A0A8S3T8Z0</accession>
<proteinExistence type="predicted"/>
<dbReference type="OrthoDB" id="6203256at2759"/>
<keyword evidence="3" id="KW-1185">Reference proteome</keyword>
<dbReference type="AlphaFoldDB" id="A0A8S3T8Z0"/>
<evidence type="ECO:0000313" key="2">
    <source>
        <dbReference type="EMBL" id="CAG2230155.1"/>
    </source>
</evidence>
<dbReference type="PANTHER" id="PTHR46601:SF1">
    <property type="entry name" value="ADF-H DOMAIN-CONTAINING PROTEIN"/>
    <property type="match status" value="1"/>
</dbReference>
<comment type="caution">
    <text evidence="2">The sequence shown here is derived from an EMBL/GenBank/DDBJ whole genome shotgun (WGS) entry which is preliminary data.</text>
</comment>
<dbReference type="PANTHER" id="PTHR46601">
    <property type="entry name" value="ULP_PROTEASE DOMAIN-CONTAINING PROTEIN"/>
    <property type="match status" value="1"/>
</dbReference>
<dbReference type="Pfam" id="PF02338">
    <property type="entry name" value="OTU"/>
    <property type="match status" value="1"/>
</dbReference>
<sequence>MFRANYQQKVQNSIIEDMPHDQCVVVMDFSENMSLQSQDEIESAHWNIRQVTIHPIYIVRHSVDSTYDNPKLQKESLIVISDSLTHDSNAVQVFTYKIWPWQGPSDGLGAAIKGRISRLILAGNVINNAYQVYLALQRNKSENIIQKIVYVPKRVIDQLKPDKPTMIKPLKGTQSFHCIRTFKKGSKLLLCSDLSCSCSECIDSNQQGPCPLIQFRKDDILMDLTTGKRLLRADAENLDIAVAESIVLFVNQADSNDEMIKAFEEKIHEKGVKLRGETPSDGNCLFWAISDQMDRINKNVYTHTQLRRMVVDHIQNLSDDEKSELAKFIPDDDLPLICKKWQTPELMGTIFALRSWPTS</sequence>
<dbReference type="EMBL" id="CAJPWZ010002052">
    <property type="protein sequence ID" value="CAG2230155.1"/>
    <property type="molecule type" value="Genomic_DNA"/>
</dbReference>
<dbReference type="InterPro" id="IPR003323">
    <property type="entry name" value="OTU_dom"/>
</dbReference>
<evidence type="ECO:0000313" key="3">
    <source>
        <dbReference type="Proteomes" id="UP000683360"/>
    </source>
</evidence>